<keyword evidence="4" id="KW-1015">Disulfide bond</keyword>
<dbReference type="SUPFAM" id="SSF53474">
    <property type="entry name" value="alpha/beta-Hydrolases"/>
    <property type="match status" value="1"/>
</dbReference>
<evidence type="ECO:0000256" key="5">
    <source>
        <dbReference type="ARBA" id="ARBA00023180"/>
    </source>
</evidence>
<keyword evidence="2" id="KW-0719">Serine esterase</keyword>
<keyword evidence="5" id="KW-0325">Glycoprotein</keyword>
<dbReference type="Pfam" id="PF00135">
    <property type="entry name" value="COesterase"/>
    <property type="match status" value="1"/>
</dbReference>
<comment type="caution">
    <text evidence="8">The sequence shown here is derived from an EMBL/GenBank/DDBJ whole genome shotgun (WGS) entry which is preliminary data.</text>
</comment>
<keyword evidence="3" id="KW-0378">Hydrolase</keyword>
<organism evidence="8">
    <name type="scientific">Ooceraea biroi</name>
    <name type="common">Clonal raider ant</name>
    <name type="synonym">Cerapachys biroi</name>
    <dbReference type="NCBI Taxonomy" id="2015173"/>
    <lineage>
        <taxon>Eukaryota</taxon>
        <taxon>Metazoa</taxon>
        <taxon>Ecdysozoa</taxon>
        <taxon>Arthropoda</taxon>
        <taxon>Hexapoda</taxon>
        <taxon>Insecta</taxon>
        <taxon>Pterygota</taxon>
        <taxon>Neoptera</taxon>
        <taxon>Endopterygota</taxon>
        <taxon>Hymenoptera</taxon>
        <taxon>Apocrita</taxon>
        <taxon>Aculeata</taxon>
        <taxon>Formicoidea</taxon>
        <taxon>Formicidae</taxon>
        <taxon>Dorylinae</taxon>
        <taxon>Ooceraea</taxon>
    </lineage>
</organism>
<dbReference type="InterPro" id="IPR000997">
    <property type="entry name" value="Cholinesterase"/>
</dbReference>
<dbReference type="OrthoDB" id="408631at2759"/>
<dbReference type="GO" id="GO:0006581">
    <property type="term" value="P:acetylcholine catabolic process"/>
    <property type="evidence" value="ECO:0007669"/>
    <property type="project" value="TreeGrafter"/>
</dbReference>
<evidence type="ECO:0000256" key="4">
    <source>
        <dbReference type="ARBA" id="ARBA00023157"/>
    </source>
</evidence>
<dbReference type="AlphaFoldDB" id="A0A3L8DDJ0"/>
<evidence type="ECO:0000313" key="8">
    <source>
        <dbReference type="EMBL" id="RLU17978.1"/>
    </source>
</evidence>
<comment type="catalytic activity">
    <reaction evidence="6">
        <text>acetylcholine + H2O = choline + acetate + H(+)</text>
        <dbReference type="Rhea" id="RHEA:17561"/>
        <dbReference type="ChEBI" id="CHEBI:15354"/>
        <dbReference type="ChEBI" id="CHEBI:15355"/>
        <dbReference type="ChEBI" id="CHEBI:15377"/>
        <dbReference type="ChEBI" id="CHEBI:15378"/>
        <dbReference type="ChEBI" id="CHEBI:30089"/>
        <dbReference type="EC" id="3.1.1.7"/>
    </reaction>
</comment>
<name>A0A3L8DDJ0_OOCBI</name>
<proteinExistence type="inferred from homology"/>
<dbReference type="PRINTS" id="PR00878">
    <property type="entry name" value="CHOLNESTRASE"/>
</dbReference>
<dbReference type="GO" id="GO:0005886">
    <property type="term" value="C:plasma membrane"/>
    <property type="evidence" value="ECO:0007669"/>
    <property type="project" value="TreeGrafter"/>
</dbReference>
<accession>A0A3L8DDJ0</accession>
<protein>
    <recommendedName>
        <fullName evidence="7">Carboxylesterase type B domain-containing protein</fullName>
    </recommendedName>
</protein>
<dbReference type="InterPro" id="IPR002018">
    <property type="entry name" value="CarbesteraseB"/>
</dbReference>
<dbReference type="Proteomes" id="UP000279307">
    <property type="component" value="Chromosome 10"/>
</dbReference>
<sequence length="261" mass="30677">MPREAHEVAERQQPFRRTYFILYDFIDFFEKDQASFLERDKFLSIINTIFKNMSQIEREAIIFQYTDWDQIKDGYQNQRAIAEIVGDYFFICPSTHFAQLFADRGMKVYYYFFTQRTSTNMWGEWMGVMHGDEVEYVFGHPINISLTYNEIERELSYDIIKYFSQFAYTGVPEPTWRPYTRDHPQYFTWNAEKSGYGRGPHMTACAFWNEFLPRLKGIPDPTPEACKSAMASSVSASAGELRGSPIISILLLPVLAVYRFI</sequence>
<feature type="domain" description="Carboxylesterase type B" evidence="7">
    <location>
        <begin position="33"/>
        <end position="208"/>
    </location>
</feature>
<dbReference type="PANTHER" id="PTHR43918:SF13">
    <property type="entry name" value="ACETYLCHOLINESTERASE"/>
    <property type="match status" value="1"/>
</dbReference>
<dbReference type="InterPro" id="IPR029058">
    <property type="entry name" value="AB_hydrolase_fold"/>
</dbReference>
<dbReference type="InterPro" id="IPR050654">
    <property type="entry name" value="AChE-related_enzymes"/>
</dbReference>
<reference evidence="8" key="1">
    <citation type="journal article" date="2018" name="Genome Res.">
        <title>The genomic architecture and molecular evolution of ant odorant receptors.</title>
        <authorList>
            <person name="McKenzie S.K."/>
            <person name="Kronauer D.J.C."/>
        </authorList>
    </citation>
    <scope>NUCLEOTIDE SEQUENCE [LARGE SCALE GENOMIC DNA]</scope>
    <source>
        <strain evidence="8">Clonal line C1</strain>
    </source>
</reference>
<evidence type="ECO:0000256" key="6">
    <source>
        <dbReference type="ARBA" id="ARBA00048484"/>
    </source>
</evidence>
<dbReference type="GO" id="GO:0003990">
    <property type="term" value="F:acetylcholinesterase activity"/>
    <property type="evidence" value="ECO:0007669"/>
    <property type="project" value="UniProtKB-EC"/>
</dbReference>
<dbReference type="EMBL" id="QOIP01000010">
    <property type="protein sequence ID" value="RLU17978.1"/>
    <property type="molecule type" value="Genomic_DNA"/>
</dbReference>
<dbReference type="GO" id="GO:0005615">
    <property type="term" value="C:extracellular space"/>
    <property type="evidence" value="ECO:0007669"/>
    <property type="project" value="TreeGrafter"/>
</dbReference>
<dbReference type="PANTHER" id="PTHR43918">
    <property type="entry name" value="ACETYLCHOLINESTERASE"/>
    <property type="match status" value="1"/>
</dbReference>
<dbReference type="Gene3D" id="3.40.50.1820">
    <property type="entry name" value="alpha/beta hydrolase"/>
    <property type="match status" value="1"/>
</dbReference>
<reference evidence="8" key="2">
    <citation type="submission" date="2018-07" db="EMBL/GenBank/DDBJ databases">
        <authorList>
            <person name="Mckenzie S.K."/>
            <person name="Kronauer D.J.C."/>
        </authorList>
    </citation>
    <scope>NUCLEOTIDE SEQUENCE</scope>
    <source>
        <strain evidence="8">Clonal line C1</strain>
    </source>
</reference>
<evidence type="ECO:0000256" key="1">
    <source>
        <dbReference type="ARBA" id="ARBA00005964"/>
    </source>
</evidence>
<comment type="similarity">
    <text evidence="1">Belongs to the type-B carboxylesterase/lipase family.</text>
</comment>
<gene>
    <name evidence="8" type="ORF">DMN91_010219</name>
</gene>
<evidence type="ECO:0000256" key="3">
    <source>
        <dbReference type="ARBA" id="ARBA00022801"/>
    </source>
</evidence>
<dbReference type="GO" id="GO:0019695">
    <property type="term" value="P:choline metabolic process"/>
    <property type="evidence" value="ECO:0007669"/>
    <property type="project" value="TreeGrafter"/>
</dbReference>
<evidence type="ECO:0000256" key="2">
    <source>
        <dbReference type="ARBA" id="ARBA00022487"/>
    </source>
</evidence>
<evidence type="ECO:0000259" key="7">
    <source>
        <dbReference type="Pfam" id="PF00135"/>
    </source>
</evidence>